<sequence length="76" mass="8465">MILDRRFYAAGQRIFSEGDDASCVYLVQRGMVRISKGRREEEVTLALIGPNGLFGEMSIVDDNPAPPMPARQRTPP</sequence>
<evidence type="ECO:0000259" key="1">
    <source>
        <dbReference type="PROSITE" id="PS50042"/>
    </source>
</evidence>
<reference evidence="2" key="1">
    <citation type="submission" date="2020-04" db="EMBL/GenBank/DDBJ databases">
        <title>A desert anoxygenic phototrophic bacterium fixes CO2 using RubisCO under aerobic conditions.</title>
        <authorList>
            <person name="Tang K."/>
        </authorList>
    </citation>
    <scope>NUCLEOTIDE SEQUENCE [LARGE SCALE GENOMIC DNA]</scope>
    <source>
        <strain evidence="2">MIMtkB3</strain>
    </source>
</reference>
<dbReference type="SUPFAM" id="SSF51206">
    <property type="entry name" value="cAMP-binding domain-like"/>
    <property type="match status" value="1"/>
</dbReference>
<evidence type="ECO:0000313" key="2">
    <source>
        <dbReference type="EMBL" id="QJE73843.1"/>
    </source>
</evidence>
<dbReference type="CDD" id="cd00038">
    <property type="entry name" value="CAP_ED"/>
    <property type="match status" value="1"/>
</dbReference>
<dbReference type="InterPro" id="IPR018490">
    <property type="entry name" value="cNMP-bd_dom_sf"/>
</dbReference>
<dbReference type="Pfam" id="PF00027">
    <property type="entry name" value="cNMP_binding"/>
    <property type="match status" value="1"/>
</dbReference>
<dbReference type="InterPro" id="IPR014710">
    <property type="entry name" value="RmlC-like_jellyroll"/>
</dbReference>
<dbReference type="EMBL" id="CP051775">
    <property type="protein sequence ID" value="QJE73843.1"/>
    <property type="molecule type" value="Genomic_DNA"/>
</dbReference>
<dbReference type="AlphaFoldDB" id="A0A858R9L2"/>
<dbReference type="Gene3D" id="2.60.120.10">
    <property type="entry name" value="Jelly Rolls"/>
    <property type="match status" value="1"/>
</dbReference>
<dbReference type="KEGG" id="acru:HHL28_12720"/>
<organism evidence="2 3">
    <name type="scientific">Aerophototrophica crusticola</name>
    <dbReference type="NCBI Taxonomy" id="1709002"/>
    <lineage>
        <taxon>Bacteria</taxon>
        <taxon>Pseudomonadati</taxon>
        <taxon>Pseudomonadota</taxon>
        <taxon>Alphaproteobacteria</taxon>
        <taxon>Rhodospirillales</taxon>
        <taxon>Rhodospirillaceae</taxon>
        <taxon>Aerophototrophica</taxon>
    </lineage>
</organism>
<dbReference type="InterPro" id="IPR000595">
    <property type="entry name" value="cNMP-bd_dom"/>
</dbReference>
<evidence type="ECO:0000313" key="3">
    <source>
        <dbReference type="Proteomes" id="UP000501891"/>
    </source>
</evidence>
<feature type="domain" description="Cyclic nucleotide-binding" evidence="1">
    <location>
        <begin position="1"/>
        <end position="64"/>
    </location>
</feature>
<name>A0A858R9L2_9PROT</name>
<proteinExistence type="predicted"/>
<dbReference type="Proteomes" id="UP000501891">
    <property type="component" value="Chromosome"/>
</dbReference>
<keyword evidence="3" id="KW-1185">Reference proteome</keyword>
<gene>
    <name evidence="2" type="ORF">HHL28_12720</name>
</gene>
<protein>
    <submittedName>
        <fullName evidence="2">Cyclic nucleotide-binding domain-containing protein</fullName>
    </submittedName>
</protein>
<dbReference type="PROSITE" id="PS50042">
    <property type="entry name" value="CNMP_BINDING_3"/>
    <property type="match status" value="1"/>
</dbReference>
<accession>A0A858R9L2</accession>